<name>A0A4U9DD29_RAOTE</name>
<dbReference type="AlphaFoldDB" id="A0A4U9DD29"/>
<dbReference type="EMBL" id="CABDVU010000001">
    <property type="protein sequence ID" value="VTN13933.1"/>
    <property type="molecule type" value="Genomic_DNA"/>
</dbReference>
<accession>A0A4U9DD29</accession>
<dbReference type="Proteomes" id="UP000339249">
    <property type="component" value="Unassembled WGS sequence"/>
</dbReference>
<reference evidence="1 2" key="1">
    <citation type="submission" date="2019-04" db="EMBL/GenBank/DDBJ databases">
        <authorList>
            <consortium name="Pathogen Informatics"/>
        </authorList>
    </citation>
    <scope>NUCLEOTIDE SEQUENCE [LARGE SCALE GENOMIC DNA]</scope>
    <source>
        <strain evidence="1 2">NCTC9185</strain>
    </source>
</reference>
<organism evidence="1 2">
    <name type="scientific">Raoultella terrigena</name>
    <name type="common">Klebsiella terrigena</name>
    <dbReference type="NCBI Taxonomy" id="577"/>
    <lineage>
        <taxon>Bacteria</taxon>
        <taxon>Pseudomonadati</taxon>
        <taxon>Pseudomonadota</taxon>
        <taxon>Gammaproteobacteria</taxon>
        <taxon>Enterobacterales</taxon>
        <taxon>Enterobacteriaceae</taxon>
        <taxon>Klebsiella/Raoultella group</taxon>
        <taxon>Raoultella</taxon>
    </lineage>
</organism>
<proteinExistence type="predicted"/>
<protein>
    <submittedName>
        <fullName evidence="1">Uncharacterized protein</fullName>
    </submittedName>
</protein>
<evidence type="ECO:0000313" key="1">
    <source>
        <dbReference type="EMBL" id="VTN13933.1"/>
    </source>
</evidence>
<sequence length="85" mass="9884">MTVYAFIPDSRKGEAEEPVLYLTDFCRGKTVIEITQNGVTKRGYIKREAGRKFPLLKGLTRVRFDSLLFIGRHNNLMQWTYLTGR</sequence>
<evidence type="ECO:0000313" key="2">
    <source>
        <dbReference type="Proteomes" id="UP000339249"/>
    </source>
</evidence>
<gene>
    <name evidence="1" type="ORF">NCTC9185_05980</name>
</gene>